<name>A0ABU7KXZ6_9ACTN</name>
<accession>A0ABU7KXZ6</accession>
<sequence length="204" mass="21157">MVRVPPGPRATGRPAAVAVTAALFAVALTALWGLSPGSEGDGASPLTAAAPVTRFTPLDEDDGYLAEGEGVSPFAEGLPLLERMDPELLEAVRAAAAEAREDGVDVVVTSGWRSERYQRFLLDAAVTVYGSEEEAARWVASAESSSHVSGDAVDIGRTDAADWMGRFGDAHGLCRTYANEMWHFELAAGPGGACPAPRADASAG</sequence>
<feature type="domain" description="D-alanyl-D-alanine carboxypeptidase-like core" evidence="1">
    <location>
        <begin position="83"/>
        <end position="161"/>
    </location>
</feature>
<dbReference type="RefSeq" id="WP_330161044.1">
    <property type="nucleotide sequence ID" value="NZ_BAAAJA010000010.1"/>
</dbReference>
<dbReference type="Pfam" id="PF02557">
    <property type="entry name" value="VanY"/>
    <property type="match status" value="1"/>
</dbReference>
<dbReference type="InterPro" id="IPR003709">
    <property type="entry name" value="VanY-like_core_dom"/>
</dbReference>
<evidence type="ECO:0000313" key="2">
    <source>
        <dbReference type="EMBL" id="MEE2054180.1"/>
    </source>
</evidence>
<dbReference type="InterPro" id="IPR009045">
    <property type="entry name" value="Zn_M74/Hedgehog-like"/>
</dbReference>
<organism evidence="2 3">
    <name type="scientific">Nocardiopsis tropica</name>
    <dbReference type="NCBI Taxonomy" id="109330"/>
    <lineage>
        <taxon>Bacteria</taxon>
        <taxon>Bacillati</taxon>
        <taxon>Actinomycetota</taxon>
        <taxon>Actinomycetes</taxon>
        <taxon>Streptosporangiales</taxon>
        <taxon>Nocardiopsidaceae</taxon>
        <taxon>Nocardiopsis</taxon>
    </lineage>
</organism>
<protein>
    <submittedName>
        <fullName evidence="2">M15 family metallopeptidase</fullName>
    </submittedName>
</protein>
<evidence type="ECO:0000259" key="1">
    <source>
        <dbReference type="Pfam" id="PF02557"/>
    </source>
</evidence>
<dbReference type="Gene3D" id="3.30.1380.10">
    <property type="match status" value="1"/>
</dbReference>
<dbReference type="EMBL" id="JAUUCC010000098">
    <property type="protein sequence ID" value="MEE2054180.1"/>
    <property type="molecule type" value="Genomic_DNA"/>
</dbReference>
<reference evidence="2 3" key="1">
    <citation type="submission" date="2023-07" db="EMBL/GenBank/DDBJ databases">
        <authorList>
            <person name="Girao M."/>
            <person name="Carvalho M.F."/>
        </authorList>
    </citation>
    <scope>NUCLEOTIDE SEQUENCE [LARGE SCALE GENOMIC DNA]</scope>
    <source>
        <strain evidence="2 3">66/93</strain>
    </source>
</reference>
<comment type="caution">
    <text evidence="2">The sequence shown here is derived from an EMBL/GenBank/DDBJ whole genome shotgun (WGS) entry which is preliminary data.</text>
</comment>
<evidence type="ECO:0000313" key="3">
    <source>
        <dbReference type="Proteomes" id="UP001348641"/>
    </source>
</evidence>
<proteinExistence type="predicted"/>
<dbReference type="SUPFAM" id="SSF55166">
    <property type="entry name" value="Hedgehog/DD-peptidase"/>
    <property type="match status" value="1"/>
</dbReference>
<dbReference type="CDD" id="cd14846">
    <property type="entry name" value="Peptidase_M15_like"/>
    <property type="match status" value="1"/>
</dbReference>
<gene>
    <name evidence="2" type="ORF">Q8A49_27140</name>
</gene>
<dbReference type="Proteomes" id="UP001348641">
    <property type="component" value="Unassembled WGS sequence"/>
</dbReference>